<keyword evidence="5" id="KW-0902">Two-component regulatory system</keyword>
<dbReference type="InterPro" id="IPR020449">
    <property type="entry name" value="Tscrpt_reg_AraC-type_HTH"/>
</dbReference>
<dbReference type="InterPro" id="IPR018060">
    <property type="entry name" value="HTH_AraC"/>
</dbReference>
<dbReference type="Gene3D" id="1.10.10.60">
    <property type="entry name" value="Homeodomain-like"/>
    <property type="match status" value="2"/>
</dbReference>
<proteinExistence type="predicted"/>
<dbReference type="CDD" id="cd17536">
    <property type="entry name" value="REC_YesN-like"/>
    <property type="match status" value="1"/>
</dbReference>
<dbReference type="InterPro" id="IPR018062">
    <property type="entry name" value="HTH_AraC-typ_CS"/>
</dbReference>
<evidence type="ECO:0000256" key="7">
    <source>
        <dbReference type="ARBA" id="ARBA00023125"/>
    </source>
</evidence>
<keyword evidence="6" id="KW-0805">Transcription regulation</keyword>
<comment type="subcellular location">
    <subcellularLocation>
        <location evidence="1">Cytoplasm</location>
    </subcellularLocation>
</comment>
<dbReference type="GO" id="GO:0043565">
    <property type="term" value="F:sequence-specific DNA binding"/>
    <property type="evidence" value="ECO:0007669"/>
    <property type="project" value="InterPro"/>
</dbReference>
<dbReference type="InterPro" id="IPR009057">
    <property type="entry name" value="Homeodomain-like_sf"/>
</dbReference>
<feature type="domain" description="Response regulatory" evidence="12">
    <location>
        <begin position="3"/>
        <end position="120"/>
    </location>
</feature>
<sequence length="254" mass="28783">MYKVIVIDDEMLVRRGIVMETDWQALNCVVVAEAGNGIEGLEAVRKYHPDLLICDIRMPKMDGIEMLKELRAEGNDVSVIFLTAYSEFSYAQSALKLLASDYLLKPFGDGELEQAVNNALEKRKRTQEKLENSKDEPLPELVLNKGDKSKYVMAAVDYISAHYGDPELCVAEIAEHLGISEGHLSHTFKRETDYTVAAYITRVRMRTAMKLLNDCRNKVYEVAEQVGYRDVAHFSSSFKRIVGVTPSEYQDRSM</sequence>
<evidence type="ECO:0000256" key="4">
    <source>
        <dbReference type="ARBA" id="ARBA00022553"/>
    </source>
</evidence>
<evidence type="ECO:0000313" key="13">
    <source>
        <dbReference type="EMBL" id="MST56656.1"/>
    </source>
</evidence>
<evidence type="ECO:0000256" key="2">
    <source>
        <dbReference type="ARBA" id="ARBA00018672"/>
    </source>
</evidence>
<organism evidence="13 14">
    <name type="scientific">Waltera intestinalis</name>
    <dbReference type="NCBI Taxonomy" id="2606635"/>
    <lineage>
        <taxon>Bacteria</taxon>
        <taxon>Bacillati</taxon>
        <taxon>Bacillota</taxon>
        <taxon>Clostridia</taxon>
        <taxon>Lachnospirales</taxon>
        <taxon>Lachnospiraceae</taxon>
        <taxon>Waltera</taxon>
    </lineage>
</organism>
<reference evidence="13 14" key="1">
    <citation type="submission" date="2019-08" db="EMBL/GenBank/DDBJ databases">
        <title>In-depth cultivation of the pig gut microbiome towards novel bacterial diversity and tailored functional studies.</title>
        <authorList>
            <person name="Wylensek D."/>
            <person name="Hitch T.C.A."/>
            <person name="Clavel T."/>
        </authorList>
    </citation>
    <scope>NUCLEOTIDE SEQUENCE [LARGE SCALE GENOMIC DNA]</scope>
    <source>
        <strain evidence="13 14">WCA3-601-WT-6H</strain>
    </source>
</reference>
<evidence type="ECO:0000256" key="10">
    <source>
        <dbReference type="PROSITE-ProRule" id="PRU00169"/>
    </source>
</evidence>
<dbReference type="PROSITE" id="PS50110">
    <property type="entry name" value="RESPONSE_REGULATORY"/>
    <property type="match status" value="1"/>
</dbReference>
<dbReference type="SUPFAM" id="SSF46689">
    <property type="entry name" value="Homeodomain-like"/>
    <property type="match status" value="2"/>
</dbReference>
<dbReference type="InterPro" id="IPR011006">
    <property type="entry name" value="CheY-like_superfamily"/>
</dbReference>
<dbReference type="Pfam" id="PF00072">
    <property type="entry name" value="Response_reg"/>
    <property type="match status" value="1"/>
</dbReference>
<dbReference type="SUPFAM" id="SSF52172">
    <property type="entry name" value="CheY-like"/>
    <property type="match status" value="1"/>
</dbReference>
<keyword evidence="8" id="KW-0804">Transcription</keyword>
<feature type="modified residue" description="4-aspartylphosphate" evidence="10">
    <location>
        <position position="55"/>
    </location>
</feature>
<dbReference type="PROSITE" id="PS01124">
    <property type="entry name" value="HTH_ARAC_FAMILY_2"/>
    <property type="match status" value="1"/>
</dbReference>
<keyword evidence="14" id="KW-1185">Reference proteome</keyword>
<accession>A0A6L5YEC0</accession>
<comment type="caution">
    <text evidence="13">The sequence shown here is derived from an EMBL/GenBank/DDBJ whole genome shotgun (WGS) entry which is preliminary data.</text>
</comment>
<dbReference type="GO" id="GO:0003700">
    <property type="term" value="F:DNA-binding transcription factor activity"/>
    <property type="evidence" value="ECO:0007669"/>
    <property type="project" value="InterPro"/>
</dbReference>
<evidence type="ECO:0000256" key="9">
    <source>
        <dbReference type="ARBA" id="ARBA00024867"/>
    </source>
</evidence>
<feature type="domain" description="HTH araC/xylS-type" evidence="11">
    <location>
        <begin position="153"/>
        <end position="252"/>
    </location>
</feature>
<keyword evidence="4 10" id="KW-0597">Phosphoprotein</keyword>
<evidence type="ECO:0000256" key="1">
    <source>
        <dbReference type="ARBA" id="ARBA00004496"/>
    </source>
</evidence>
<keyword evidence="3" id="KW-0963">Cytoplasm</keyword>
<keyword evidence="7" id="KW-0238">DNA-binding</keyword>
<dbReference type="EMBL" id="VUMU01000001">
    <property type="protein sequence ID" value="MST56656.1"/>
    <property type="molecule type" value="Genomic_DNA"/>
</dbReference>
<dbReference type="Pfam" id="PF12833">
    <property type="entry name" value="HTH_18"/>
    <property type="match status" value="1"/>
</dbReference>
<evidence type="ECO:0000259" key="11">
    <source>
        <dbReference type="PROSITE" id="PS01124"/>
    </source>
</evidence>
<evidence type="ECO:0000256" key="6">
    <source>
        <dbReference type="ARBA" id="ARBA00023015"/>
    </source>
</evidence>
<dbReference type="SMART" id="SM00448">
    <property type="entry name" value="REC"/>
    <property type="match status" value="1"/>
</dbReference>
<dbReference type="InterPro" id="IPR001789">
    <property type="entry name" value="Sig_transdc_resp-reg_receiver"/>
</dbReference>
<dbReference type="GO" id="GO:0005737">
    <property type="term" value="C:cytoplasm"/>
    <property type="evidence" value="ECO:0007669"/>
    <property type="project" value="UniProtKB-SubCell"/>
</dbReference>
<gene>
    <name evidence="13" type="ORF">FYJ59_00050</name>
</gene>
<comment type="function">
    <text evidence="9">May play the central regulatory role in sporulation. It may be an element of the effector pathway responsible for the activation of sporulation genes in response to nutritional stress. Spo0A may act in concert with spo0H (a sigma factor) to control the expression of some genes that are critical to the sporulation process.</text>
</comment>
<dbReference type="SMART" id="SM00342">
    <property type="entry name" value="HTH_ARAC"/>
    <property type="match status" value="1"/>
</dbReference>
<dbReference type="PROSITE" id="PS00041">
    <property type="entry name" value="HTH_ARAC_FAMILY_1"/>
    <property type="match status" value="1"/>
</dbReference>
<evidence type="ECO:0000256" key="3">
    <source>
        <dbReference type="ARBA" id="ARBA00022490"/>
    </source>
</evidence>
<dbReference type="PANTHER" id="PTHR42713">
    <property type="entry name" value="HISTIDINE KINASE-RELATED"/>
    <property type="match status" value="1"/>
</dbReference>
<dbReference type="Proteomes" id="UP000476055">
    <property type="component" value="Unassembled WGS sequence"/>
</dbReference>
<dbReference type="PRINTS" id="PR00032">
    <property type="entry name" value="HTHARAC"/>
</dbReference>
<dbReference type="RefSeq" id="WP_154494769.1">
    <property type="nucleotide sequence ID" value="NZ_VUMU01000001.1"/>
</dbReference>
<dbReference type="Gene3D" id="3.40.50.2300">
    <property type="match status" value="1"/>
</dbReference>
<evidence type="ECO:0000256" key="8">
    <source>
        <dbReference type="ARBA" id="ARBA00023163"/>
    </source>
</evidence>
<dbReference type="GO" id="GO:0000160">
    <property type="term" value="P:phosphorelay signal transduction system"/>
    <property type="evidence" value="ECO:0007669"/>
    <property type="project" value="UniProtKB-KW"/>
</dbReference>
<evidence type="ECO:0000313" key="14">
    <source>
        <dbReference type="Proteomes" id="UP000476055"/>
    </source>
</evidence>
<dbReference type="AlphaFoldDB" id="A0A6L5YEC0"/>
<evidence type="ECO:0000259" key="12">
    <source>
        <dbReference type="PROSITE" id="PS50110"/>
    </source>
</evidence>
<protein>
    <recommendedName>
        <fullName evidence="2">Stage 0 sporulation protein A homolog</fullName>
    </recommendedName>
</protein>
<dbReference type="PANTHER" id="PTHR42713:SF3">
    <property type="entry name" value="TRANSCRIPTIONAL REGULATORY PROTEIN HPTR"/>
    <property type="match status" value="1"/>
</dbReference>
<name>A0A6L5YEC0_9FIRM</name>
<evidence type="ECO:0000256" key="5">
    <source>
        <dbReference type="ARBA" id="ARBA00023012"/>
    </source>
</evidence>
<dbReference type="InterPro" id="IPR051552">
    <property type="entry name" value="HptR"/>
</dbReference>